<gene>
    <name evidence="1" type="primary">ugpB_2</name>
    <name evidence="1" type="ORF">GALL_361060</name>
</gene>
<proteinExistence type="predicted"/>
<comment type="caution">
    <text evidence="1">The sequence shown here is derived from an EMBL/GenBank/DDBJ whole genome shotgun (WGS) entry which is preliminary data.</text>
</comment>
<name>A0A1J5QEZ5_9ZZZZ</name>
<sequence length="473" mass="49694">MNPGLSRFLTGLTGTTGMTPGGLHLPDRAFDRRTFLALAGAGAGALTLAACAGPSTAAGGATPSATSTTDWAGVKPAKQVSFWSNHPGGSQAVEKALVEKFNASQSAITVTLVTAGASYEEVAQRFQTALTGGGLPGLVMFSDVWWFRYYLNQSIIPLTSLLKAVKVDTADFRPSFYSDYQYAGEQWAVPYARSTPLFYYNKSHWAAAGLPARAPKTWNEFSEWAPKLMGAGLGTQKAFQYPAVAGYAGWTFQNNAWGWGGAYSHNWDVTIDADPVVSALDWIRKGVQEDKWAGVTANDQAADIASGAVSATVSSTGSLVGILKSATFDVGVGYLPGGPSATEPVCPSGGAGIGIPQAITPEEQLAAATFLKFLTLPENTVAFSAATGYIPTRTSADTSALTAKAPQISTAIDQIAVVRTQDRARVFLPGGDKAIADGFGRVVTQNEDPKTVLTAVKAQLQDIYTRDVKPKLA</sequence>
<dbReference type="InterPro" id="IPR006311">
    <property type="entry name" value="TAT_signal"/>
</dbReference>
<evidence type="ECO:0000313" key="1">
    <source>
        <dbReference type="EMBL" id="OIQ82110.1"/>
    </source>
</evidence>
<dbReference type="AlphaFoldDB" id="A0A1J5QEZ5"/>
<dbReference type="PROSITE" id="PS51318">
    <property type="entry name" value="TAT"/>
    <property type="match status" value="1"/>
</dbReference>
<protein>
    <submittedName>
        <fullName evidence="1">sn-glycerol-3-phosphate-binding periplasmic protein UgpB</fullName>
    </submittedName>
</protein>
<dbReference type="CDD" id="cd14748">
    <property type="entry name" value="PBP2_UgpB"/>
    <property type="match status" value="1"/>
</dbReference>
<accession>A0A1J5QEZ5</accession>
<dbReference type="SUPFAM" id="SSF53850">
    <property type="entry name" value="Periplasmic binding protein-like II"/>
    <property type="match status" value="1"/>
</dbReference>
<organism evidence="1">
    <name type="scientific">mine drainage metagenome</name>
    <dbReference type="NCBI Taxonomy" id="410659"/>
    <lineage>
        <taxon>unclassified sequences</taxon>
        <taxon>metagenomes</taxon>
        <taxon>ecological metagenomes</taxon>
    </lineage>
</organism>
<dbReference type="Pfam" id="PF13416">
    <property type="entry name" value="SBP_bac_8"/>
    <property type="match status" value="1"/>
</dbReference>
<dbReference type="PANTHER" id="PTHR43649">
    <property type="entry name" value="ARABINOSE-BINDING PROTEIN-RELATED"/>
    <property type="match status" value="1"/>
</dbReference>
<dbReference type="PANTHER" id="PTHR43649:SF30">
    <property type="entry name" value="ABC TRANSPORTER SUBSTRATE-BINDING PROTEIN"/>
    <property type="match status" value="1"/>
</dbReference>
<reference evidence="1" key="1">
    <citation type="submission" date="2016-10" db="EMBL/GenBank/DDBJ databases">
        <title>Sequence of Gallionella enrichment culture.</title>
        <authorList>
            <person name="Poehlein A."/>
            <person name="Muehling M."/>
            <person name="Daniel R."/>
        </authorList>
    </citation>
    <scope>NUCLEOTIDE SEQUENCE</scope>
</reference>
<dbReference type="Gene3D" id="3.40.190.10">
    <property type="entry name" value="Periplasmic binding protein-like II"/>
    <property type="match status" value="1"/>
</dbReference>
<dbReference type="InterPro" id="IPR050490">
    <property type="entry name" value="Bact_solute-bd_prot1"/>
</dbReference>
<dbReference type="InterPro" id="IPR006059">
    <property type="entry name" value="SBP"/>
</dbReference>
<dbReference type="EMBL" id="MLJW01000842">
    <property type="protein sequence ID" value="OIQ82110.1"/>
    <property type="molecule type" value="Genomic_DNA"/>
</dbReference>